<reference evidence="1 2" key="1">
    <citation type="submission" date="2020-04" db="EMBL/GenBank/DDBJ databases">
        <authorList>
            <person name="Hitch T.C.A."/>
            <person name="Wylensek D."/>
            <person name="Clavel T."/>
        </authorList>
    </citation>
    <scope>NUCLEOTIDE SEQUENCE [LARGE SCALE GENOMIC DNA]</scope>
    <source>
        <strain evidence="1 2">WB01_NA02</strain>
    </source>
</reference>
<evidence type="ECO:0000313" key="2">
    <source>
        <dbReference type="Proteomes" id="UP000587880"/>
    </source>
</evidence>
<dbReference type="EMBL" id="JABAGD010000031">
    <property type="protein sequence ID" value="NMF06248.1"/>
    <property type="molecule type" value="Genomic_DNA"/>
</dbReference>
<organism evidence="1 2">
    <name type="scientific">Clostridium beijerinckii</name>
    <name type="common">Clostridium MP</name>
    <dbReference type="NCBI Taxonomy" id="1520"/>
    <lineage>
        <taxon>Bacteria</taxon>
        <taxon>Bacillati</taxon>
        <taxon>Bacillota</taxon>
        <taxon>Clostridia</taxon>
        <taxon>Eubacteriales</taxon>
        <taxon>Clostridiaceae</taxon>
        <taxon>Clostridium</taxon>
    </lineage>
</organism>
<dbReference type="AlphaFoldDB" id="A0A7X9SQM1"/>
<evidence type="ECO:0008006" key="3">
    <source>
        <dbReference type="Google" id="ProtNLM"/>
    </source>
</evidence>
<protein>
    <recommendedName>
        <fullName evidence="3">DUF1653 domain-containing protein</fullName>
    </recommendedName>
</protein>
<evidence type="ECO:0000313" key="1">
    <source>
        <dbReference type="EMBL" id="NMF06248.1"/>
    </source>
</evidence>
<name>A0A7X9SQM1_CLOBE</name>
<proteinExistence type="predicted"/>
<gene>
    <name evidence="1" type="ORF">HF849_16135</name>
</gene>
<sequence length="55" mass="6352">MAFDVTKYETYITTEYKGITYRVVEETSSGLLLVVKECDVINENYPLQTFVIPNL</sequence>
<dbReference type="Proteomes" id="UP000587880">
    <property type="component" value="Unassembled WGS sequence"/>
</dbReference>
<accession>A0A7X9SQM1</accession>
<comment type="caution">
    <text evidence="1">The sequence shown here is derived from an EMBL/GenBank/DDBJ whole genome shotgun (WGS) entry which is preliminary data.</text>
</comment>
<dbReference type="RefSeq" id="WP_168982463.1">
    <property type="nucleotide sequence ID" value="NZ_JABAGD010000031.1"/>
</dbReference>